<organism evidence="1 2">
    <name type="scientific">Burkholderia savannae</name>
    <dbReference type="NCBI Taxonomy" id="1637837"/>
    <lineage>
        <taxon>Bacteria</taxon>
        <taxon>Pseudomonadati</taxon>
        <taxon>Pseudomonadota</taxon>
        <taxon>Betaproteobacteria</taxon>
        <taxon>Burkholderiales</taxon>
        <taxon>Burkholderiaceae</taxon>
        <taxon>Burkholderia</taxon>
        <taxon>pseudomallei group</taxon>
    </lineage>
</organism>
<accession>A0ABR5T5C3</accession>
<gene>
    <name evidence="1" type="ORF">WS72_26475</name>
</gene>
<dbReference type="RefSeq" id="WP_038744118.1">
    <property type="nucleotide sequence ID" value="NZ_CP013418.1"/>
</dbReference>
<name>A0ABR5T5C3_9BURK</name>
<keyword evidence="2" id="KW-1185">Reference proteome</keyword>
<protein>
    <submittedName>
        <fullName evidence="1">Uncharacterized protein</fullName>
    </submittedName>
</protein>
<sequence>MDTSTIDAEIIAAKLVREISPHPPQWIVDLYAATLVPKIGFAKTGEEIKRVQKDFIESRNAIIAALSTYQSHSN</sequence>
<comment type="caution">
    <text evidence="1">The sequence shown here is derived from an EMBL/GenBank/DDBJ whole genome shotgun (WGS) entry which is preliminary data.</text>
</comment>
<dbReference type="EMBL" id="LNJQ01000004">
    <property type="protein sequence ID" value="KWZ38394.1"/>
    <property type="molecule type" value="Genomic_DNA"/>
</dbReference>
<evidence type="ECO:0000313" key="2">
    <source>
        <dbReference type="Proteomes" id="UP000070255"/>
    </source>
</evidence>
<evidence type="ECO:0000313" key="1">
    <source>
        <dbReference type="EMBL" id="KWZ38394.1"/>
    </source>
</evidence>
<proteinExistence type="predicted"/>
<dbReference type="Proteomes" id="UP000070255">
    <property type="component" value="Unassembled WGS sequence"/>
</dbReference>
<reference evidence="1 2" key="1">
    <citation type="submission" date="2015-11" db="EMBL/GenBank/DDBJ databases">
        <authorList>
            <person name="Sahl J."/>
            <person name="Wagner D."/>
            <person name="Keim P."/>
        </authorList>
    </citation>
    <scope>NUCLEOTIDE SEQUENCE [LARGE SCALE GENOMIC DNA]</scope>
    <source>
        <strain evidence="1 2">BDU18</strain>
    </source>
</reference>